<evidence type="ECO:0000313" key="6">
    <source>
        <dbReference type="Proteomes" id="UP001597215"/>
    </source>
</evidence>
<dbReference type="Pfam" id="PF00497">
    <property type="entry name" value="SBP_bac_3"/>
    <property type="match status" value="1"/>
</dbReference>
<gene>
    <name evidence="5" type="ORF">ACFSAG_10510</name>
</gene>
<sequence length="339" mass="36930">MKCISIGLLLGTALAGCSNGAKKESLVEKIKARGNLNCSGSQGIPGLSRPDEKGIWRGFDSDVCRAIAAAILGDATKVRFVPLNAAQRLPAVQTGEIDILSRTTTLTFTRDMAIRFVVNTLYDGDVVITRKADGITEPAKLGGRTICMQGGGSLVENALDELEEKHKFKMKRVYFDSTITARDTYFAGRCDAYVTDGLAAQSQIATVAKNPAEHSTMYAGDAIEPNGIAIPRGDDRLFDVARWTFNVLIWAEKNGITQANVDDMAKNGDAVTKRILGGDPAFGRSMGLDSKWAYNVIKQVGNYKEIWDRNLGENTPIKADRRLNKLYSEGGLMFPLPWD</sequence>
<evidence type="ECO:0000256" key="3">
    <source>
        <dbReference type="ARBA" id="ARBA00022729"/>
    </source>
</evidence>
<evidence type="ECO:0000256" key="1">
    <source>
        <dbReference type="ARBA" id="ARBA00010333"/>
    </source>
</evidence>
<comment type="similarity">
    <text evidence="1">Belongs to the bacterial solute-binding protein 3 family.</text>
</comment>
<dbReference type="Proteomes" id="UP001597215">
    <property type="component" value="Unassembled WGS sequence"/>
</dbReference>
<accession>A0ABW4MF20</accession>
<dbReference type="EMBL" id="JBHUEL010000009">
    <property type="protein sequence ID" value="MFD1767273.1"/>
    <property type="molecule type" value="Genomic_DNA"/>
</dbReference>
<proteinExistence type="inferred from homology"/>
<keyword evidence="6" id="KW-1185">Reference proteome</keyword>
<name>A0ABW4MF20_9SPHN</name>
<feature type="domain" description="Solute-binding protein family 3/N-terminal" evidence="4">
    <location>
        <begin position="35"/>
        <end position="264"/>
    </location>
</feature>
<dbReference type="SMART" id="SM00062">
    <property type="entry name" value="PBPb"/>
    <property type="match status" value="1"/>
</dbReference>
<dbReference type="PANTHER" id="PTHR30085:SF7">
    <property type="entry name" value="AMINO-ACID ABC TRANSPORTER-BINDING PROTEIN YHDW-RELATED"/>
    <property type="match status" value="1"/>
</dbReference>
<dbReference type="SUPFAM" id="SSF53850">
    <property type="entry name" value="Periplasmic binding protein-like II"/>
    <property type="match status" value="1"/>
</dbReference>
<reference evidence="6" key="1">
    <citation type="journal article" date="2019" name="Int. J. Syst. Evol. Microbiol.">
        <title>The Global Catalogue of Microorganisms (GCM) 10K type strain sequencing project: providing services to taxonomists for standard genome sequencing and annotation.</title>
        <authorList>
            <consortium name="The Broad Institute Genomics Platform"/>
            <consortium name="The Broad Institute Genome Sequencing Center for Infectious Disease"/>
            <person name="Wu L."/>
            <person name="Ma J."/>
        </authorList>
    </citation>
    <scope>NUCLEOTIDE SEQUENCE [LARGE SCALE GENOMIC DNA]</scope>
    <source>
        <strain evidence="6">CGMCC 1.12449</strain>
    </source>
</reference>
<evidence type="ECO:0000259" key="4">
    <source>
        <dbReference type="SMART" id="SM00062"/>
    </source>
</evidence>
<evidence type="ECO:0000256" key="2">
    <source>
        <dbReference type="ARBA" id="ARBA00022448"/>
    </source>
</evidence>
<keyword evidence="2" id="KW-0813">Transport</keyword>
<dbReference type="InterPro" id="IPR001638">
    <property type="entry name" value="Solute-binding_3/MltF_N"/>
</dbReference>
<comment type="caution">
    <text evidence="5">The sequence shown here is derived from an EMBL/GenBank/DDBJ whole genome shotgun (WGS) entry which is preliminary data.</text>
</comment>
<dbReference type="InterPro" id="IPR051455">
    <property type="entry name" value="Bact_solute-bind_prot3"/>
</dbReference>
<dbReference type="Gene3D" id="3.40.190.10">
    <property type="entry name" value="Periplasmic binding protein-like II"/>
    <property type="match status" value="2"/>
</dbReference>
<protein>
    <submittedName>
        <fullName evidence="5">Transporter substrate-binding domain-containing protein</fullName>
    </submittedName>
</protein>
<dbReference type="PROSITE" id="PS51257">
    <property type="entry name" value="PROKAR_LIPOPROTEIN"/>
    <property type="match status" value="1"/>
</dbReference>
<keyword evidence="3" id="KW-0732">Signal</keyword>
<organism evidence="5 6">
    <name type="scientific">Sphingorhabdus buctiana</name>
    <dbReference type="NCBI Taxonomy" id="1508805"/>
    <lineage>
        <taxon>Bacteria</taxon>
        <taxon>Pseudomonadati</taxon>
        <taxon>Pseudomonadota</taxon>
        <taxon>Alphaproteobacteria</taxon>
        <taxon>Sphingomonadales</taxon>
        <taxon>Sphingomonadaceae</taxon>
        <taxon>Sphingorhabdus</taxon>
    </lineage>
</organism>
<evidence type="ECO:0000313" key="5">
    <source>
        <dbReference type="EMBL" id="MFD1767273.1"/>
    </source>
</evidence>
<dbReference type="PANTHER" id="PTHR30085">
    <property type="entry name" value="AMINO ACID ABC TRANSPORTER PERMEASE"/>
    <property type="match status" value="1"/>
</dbReference>